<gene>
    <name evidence="2" type="ORF">H5985_05780</name>
</gene>
<keyword evidence="3" id="KW-1185">Reference proteome</keyword>
<dbReference type="Pfam" id="PF03992">
    <property type="entry name" value="ABM"/>
    <property type="match status" value="1"/>
</dbReference>
<dbReference type="InterPro" id="IPR011008">
    <property type="entry name" value="Dimeric_a/b-barrel"/>
</dbReference>
<sequence length="88" mass="9793">METSQGAINIKHLIESQIVAGESKVQIAEIDVDPSRIEEFRNLVWTVGEISTQTEPGVLLLFGASSKENPARFVVVEVYKDQKAYQSE</sequence>
<name>A0ABS2GVL9_9BURK</name>
<dbReference type="EMBL" id="JACJKX010000009">
    <property type="protein sequence ID" value="MBM6928777.1"/>
    <property type="molecule type" value="Genomic_DNA"/>
</dbReference>
<evidence type="ECO:0000313" key="2">
    <source>
        <dbReference type="EMBL" id="MBM6928777.1"/>
    </source>
</evidence>
<reference evidence="2 3" key="1">
    <citation type="journal article" date="2021" name="Sci. Rep.">
        <title>The distribution of antibiotic resistance genes in chicken gut microbiota commensals.</title>
        <authorList>
            <person name="Juricova H."/>
            <person name="Matiasovicova J."/>
            <person name="Kubasova T."/>
            <person name="Cejkova D."/>
            <person name="Rychlik I."/>
        </authorList>
    </citation>
    <scope>NUCLEOTIDE SEQUENCE [LARGE SCALE GENOMIC DNA]</scope>
    <source>
        <strain evidence="2 3">An562</strain>
    </source>
</reference>
<dbReference type="RefSeq" id="WP_205050366.1">
    <property type="nucleotide sequence ID" value="NZ_JACJKX010000009.1"/>
</dbReference>
<evidence type="ECO:0000259" key="1">
    <source>
        <dbReference type="Pfam" id="PF03992"/>
    </source>
</evidence>
<dbReference type="Proteomes" id="UP000777002">
    <property type="component" value="Unassembled WGS sequence"/>
</dbReference>
<dbReference type="GO" id="GO:0004497">
    <property type="term" value="F:monooxygenase activity"/>
    <property type="evidence" value="ECO:0007669"/>
    <property type="project" value="UniProtKB-KW"/>
</dbReference>
<comment type="caution">
    <text evidence="2">The sequence shown here is derived from an EMBL/GenBank/DDBJ whole genome shotgun (WGS) entry which is preliminary data.</text>
</comment>
<dbReference type="InterPro" id="IPR007138">
    <property type="entry name" value="ABM_dom"/>
</dbReference>
<keyword evidence="2" id="KW-0560">Oxidoreductase</keyword>
<organism evidence="2 3">
    <name type="scientific">Parasutterella secunda</name>
    <dbReference type="NCBI Taxonomy" id="626947"/>
    <lineage>
        <taxon>Bacteria</taxon>
        <taxon>Pseudomonadati</taxon>
        <taxon>Pseudomonadota</taxon>
        <taxon>Betaproteobacteria</taxon>
        <taxon>Burkholderiales</taxon>
        <taxon>Sutterellaceae</taxon>
        <taxon>Parasutterella</taxon>
    </lineage>
</organism>
<accession>A0ABS2GVL9</accession>
<feature type="domain" description="ABM" evidence="1">
    <location>
        <begin position="25"/>
        <end position="86"/>
    </location>
</feature>
<evidence type="ECO:0000313" key="3">
    <source>
        <dbReference type="Proteomes" id="UP000777002"/>
    </source>
</evidence>
<protein>
    <submittedName>
        <fullName evidence="2">Antibiotic biosynthesis monooxygenase</fullName>
    </submittedName>
</protein>
<keyword evidence="2" id="KW-0503">Monooxygenase</keyword>
<dbReference type="SUPFAM" id="SSF54909">
    <property type="entry name" value="Dimeric alpha+beta barrel"/>
    <property type="match status" value="1"/>
</dbReference>
<dbReference type="Gene3D" id="3.30.70.100">
    <property type="match status" value="1"/>
</dbReference>
<proteinExistence type="predicted"/>